<comment type="caution">
    <text evidence="1">The sequence shown here is derived from an EMBL/GenBank/DDBJ whole genome shotgun (WGS) entry which is preliminary data.</text>
</comment>
<organism evidence="1 2">
    <name type="scientific">Mycolicibacterium murale</name>
    <dbReference type="NCBI Taxonomy" id="182220"/>
    <lineage>
        <taxon>Bacteria</taxon>
        <taxon>Bacillati</taxon>
        <taxon>Actinomycetota</taxon>
        <taxon>Actinomycetes</taxon>
        <taxon>Mycobacteriales</taxon>
        <taxon>Mycobacteriaceae</taxon>
        <taxon>Mycolicibacterium</taxon>
    </lineage>
</organism>
<protein>
    <submittedName>
        <fullName evidence="1">Uncharacterized protein</fullName>
    </submittedName>
</protein>
<evidence type="ECO:0000313" key="2">
    <source>
        <dbReference type="Proteomes" id="UP000465241"/>
    </source>
</evidence>
<name>A0A7I9WFE9_9MYCO</name>
<gene>
    <name evidence="1" type="ORF">MMUR_05500</name>
</gene>
<dbReference type="AlphaFoldDB" id="A0A7I9WFE9"/>
<accession>A0A7I9WFE9</accession>
<proteinExistence type="predicted"/>
<sequence>MKTTTDLLRLRWRVAQWFLALSDGEVDQAASIVRAMGVEGFTRTDMLDEFALLRAQFGHRQRHHLVAEISRLWGSISVRCSRCERQSPYRDSDGVCWLCVLEEPA</sequence>
<dbReference type="EMBL" id="BLKT01000003">
    <property type="protein sequence ID" value="GFG56414.1"/>
    <property type="molecule type" value="Genomic_DNA"/>
</dbReference>
<keyword evidence="2" id="KW-1185">Reference proteome</keyword>
<reference evidence="1 2" key="1">
    <citation type="journal article" date="2019" name="Emerg. Microbes Infect.">
        <title>Comprehensive subspecies identification of 175 nontuberculous mycobacteria species based on 7547 genomic profiles.</title>
        <authorList>
            <person name="Matsumoto Y."/>
            <person name="Kinjo T."/>
            <person name="Motooka D."/>
            <person name="Nabeya D."/>
            <person name="Jung N."/>
            <person name="Uechi K."/>
            <person name="Horii T."/>
            <person name="Iida T."/>
            <person name="Fujita J."/>
            <person name="Nakamura S."/>
        </authorList>
    </citation>
    <scope>NUCLEOTIDE SEQUENCE [LARGE SCALE GENOMIC DNA]</scope>
    <source>
        <strain evidence="1 2">JCM 13392</strain>
    </source>
</reference>
<evidence type="ECO:0000313" key="1">
    <source>
        <dbReference type="EMBL" id="GFG56414.1"/>
    </source>
</evidence>
<dbReference type="RefSeq" id="WP_193488056.1">
    <property type="nucleotide sequence ID" value="NZ_BAAAMC010000028.1"/>
</dbReference>
<dbReference type="Proteomes" id="UP000465241">
    <property type="component" value="Unassembled WGS sequence"/>
</dbReference>